<accession>A0A1X7QLE9</accession>
<name>A0A1X7QLE9_LATCU</name>
<dbReference type="AlphaFoldDB" id="A0A1X7QLE9"/>
<dbReference type="Proteomes" id="UP000199749">
    <property type="component" value="Chromosome"/>
</dbReference>
<proteinExistence type="predicted"/>
<organism evidence="2 4">
    <name type="scientific">Latilactobacillus curvatus</name>
    <name type="common">Lactobacillus curvatus</name>
    <dbReference type="NCBI Taxonomy" id="28038"/>
    <lineage>
        <taxon>Bacteria</taxon>
        <taxon>Bacillati</taxon>
        <taxon>Bacillota</taxon>
        <taxon>Bacilli</taxon>
        <taxon>Lactobacillales</taxon>
        <taxon>Lactobacillaceae</taxon>
        <taxon>Latilactobacillus</taxon>
    </lineage>
</organism>
<evidence type="ECO:0000313" key="2">
    <source>
        <dbReference type="EMBL" id="AXN35106.1"/>
    </source>
</evidence>
<dbReference type="RefSeq" id="WP_004270610.1">
    <property type="nucleotide sequence ID" value="NZ_BJOQ01000008.1"/>
</dbReference>
<reference evidence="2 4" key="2">
    <citation type="submission" date="2018-07" db="EMBL/GenBank/DDBJ databases">
        <title>Lactobacillus curvatus genome sequence.</title>
        <authorList>
            <person name="Prechtl R."/>
        </authorList>
    </citation>
    <scope>NUCLEOTIDE SEQUENCE [LARGE SCALE GENOMIC DNA]</scope>
    <source>
        <strain evidence="2 4">TMW 1.1928</strain>
    </source>
</reference>
<protein>
    <recommendedName>
        <fullName evidence="5">DUF2187 domain-containing protein</fullName>
    </recommendedName>
</protein>
<gene>
    <name evidence="1" type="ORF">CG419_01455</name>
    <name evidence="2" type="ORF">DT351_01445</name>
</gene>
<sequence>MAIQVGDLVRGQSNEIMSATYIGKVIEKCEETVHILILNYAPTDRFTVHELMQRILVNSQQLRAISLTK</sequence>
<reference evidence="1 3" key="1">
    <citation type="submission" date="2017-07" db="EMBL/GenBank/DDBJ databases">
        <title>Lactobacillus curvatus MRS6 whole genome.</title>
        <authorList>
            <person name="Jans C."/>
            <person name="Lagler S."/>
            <person name="Lacroix C."/>
            <person name="Meile L."/>
            <person name="Stevens M.J.A."/>
        </authorList>
    </citation>
    <scope>NUCLEOTIDE SEQUENCE [LARGE SCALE GENOMIC DNA]</scope>
    <source>
        <strain evidence="1 3">MRS6</strain>
    </source>
</reference>
<dbReference type="EMBL" id="CP031003">
    <property type="protein sequence ID" value="AXN35106.1"/>
    <property type="molecule type" value="Genomic_DNA"/>
</dbReference>
<evidence type="ECO:0000313" key="1">
    <source>
        <dbReference type="EMBL" id="ASN59372.1"/>
    </source>
</evidence>
<dbReference type="EMBL" id="CP022474">
    <property type="protein sequence ID" value="ASN59372.1"/>
    <property type="molecule type" value="Genomic_DNA"/>
</dbReference>
<evidence type="ECO:0000313" key="3">
    <source>
        <dbReference type="Proteomes" id="UP000199749"/>
    </source>
</evidence>
<evidence type="ECO:0008006" key="5">
    <source>
        <dbReference type="Google" id="ProtNLM"/>
    </source>
</evidence>
<dbReference type="Proteomes" id="UP000257607">
    <property type="component" value="Chromosome"/>
</dbReference>
<dbReference type="GeneID" id="49611162"/>
<evidence type="ECO:0000313" key="4">
    <source>
        <dbReference type="Proteomes" id="UP000257607"/>
    </source>
</evidence>